<reference evidence="1" key="1">
    <citation type="journal article" date="2022" name="Int. J. Mol. Sci.">
        <title>Draft Genome of Tanacetum Coccineum: Genomic Comparison of Closely Related Tanacetum-Family Plants.</title>
        <authorList>
            <person name="Yamashiro T."/>
            <person name="Shiraishi A."/>
            <person name="Nakayama K."/>
            <person name="Satake H."/>
        </authorList>
    </citation>
    <scope>NUCLEOTIDE SEQUENCE</scope>
</reference>
<reference evidence="1" key="2">
    <citation type="submission" date="2022-01" db="EMBL/GenBank/DDBJ databases">
        <authorList>
            <person name="Yamashiro T."/>
            <person name="Shiraishi A."/>
            <person name="Satake H."/>
            <person name="Nakayama K."/>
        </authorList>
    </citation>
    <scope>NUCLEOTIDE SEQUENCE</scope>
</reference>
<organism evidence="1 2">
    <name type="scientific">Tanacetum coccineum</name>
    <dbReference type="NCBI Taxonomy" id="301880"/>
    <lineage>
        <taxon>Eukaryota</taxon>
        <taxon>Viridiplantae</taxon>
        <taxon>Streptophyta</taxon>
        <taxon>Embryophyta</taxon>
        <taxon>Tracheophyta</taxon>
        <taxon>Spermatophyta</taxon>
        <taxon>Magnoliopsida</taxon>
        <taxon>eudicotyledons</taxon>
        <taxon>Gunneridae</taxon>
        <taxon>Pentapetalae</taxon>
        <taxon>asterids</taxon>
        <taxon>campanulids</taxon>
        <taxon>Asterales</taxon>
        <taxon>Asteraceae</taxon>
        <taxon>Asteroideae</taxon>
        <taxon>Anthemideae</taxon>
        <taxon>Anthemidinae</taxon>
        <taxon>Tanacetum</taxon>
    </lineage>
</organism>
<gene>
    <name evidence="1" type="ORF">Tco_0705702</name>
</gene>
<keyword evidence="2" id="KW-1185">Reference proteome</keyword>
<comment type="caution">
    <text evidence="1">The sequence shown here is derived from an EMBL/GenBank/DDBJ whole genome shotgun (WGS) entry which is preliminary data.</text>
</comment>
<evidence type="ECO:0000313" key="1">
    <source>
        <dbReference type="EMBL" id="GJS72861.1"/>
    </source>
</evidence>
<name>A0ABQ4Y683_9ASTR</name>
<accession>A0ABQ4Y683</accession>
<dbReference type="Proteomes" id="UP001151760">
    <property type="component" value="Unassembled WGS sequence"/>
</dbReference>
<protein>
    <submittedName>
        <fullName evidence="1">Uncharacterized protein</fullName>
    </submittedName>
</protein>
<proteinExistence type="predicted"/>
<sequence>MIVPMAHYLCNLIVSKSDSTHKILNKVDELRAVFGHLLGASGVQIPKNNLDNLKLTREVDGEFETLDPQFLLGSEMLDGLDPKILRVVALRGSSLVEVILVKGHAFPTSVKVATGCSQDPIVLGIV</sequence>
<dbReference type="EMBL" id="BQNB010010110">
    <property type="protein sequence ID" value="GJS72861.1"/>
    <property type="molecule type" value="Genomic_DNA"/>
</dbReference>
<evidence type="ECO:0000313" key="2">
    <source>
        <dbReference type="Proteomes" id="UP001151760"/>
    </source>
</evidence>